<keyword evidence="4" id="KW-1185">Reference proteome</keyword>
<dbReference type="Proteomes" id="UP000799753">
    <property type="component" value="Unassembled WGS sequence"/>
</dbReference>
<dbReference type="EMBL" id="MU006790">
    <property type="protein sequence ID" value="KAF2638243.1"/>
    <property type="molecule type" value="Genomic_DNA"/>
</dbReference>
<protein>
    <recommendedName>
        <fullName evidence="5">Ig-like domain-containing protein</fullName>
    </recommendedName>
</protein>
<evidence type="ECO:0008006" key="5">
    <source>
        <dbReference type="Google" id="ProtNLM"/>
    </source>
</evidence>
<accession>A0A6A6RV34</accession>
<name>A0A6A6RV34_9PLEO</name>
<proteinExistence type="predicted"/>
<evidence type="ECO:0000256" key="1">
    <source>
        <dbReference type="SAM" id="MobiDB-lite"/>
    </source>
</evidence>
<keyword evidence="2" id="KW-0732">Signal</keyword>
<dbReference type="AlphaFoldDB" id="A0A6A6RV34"/>
<feature type="signal peptide" evidence="2">
    <location>
        <begin position="1"/>
        <end position="19"/>
    </location>
</feature>
<organism evidence="3 4">
    <name type="scientific">Massarina eburnea CBS 473.64</name>
    <dbReference type="NCBI Taxonomy" id="1395130"/>
    <lineage>
        <taxon>Eukaryota</taxon>
        <taxon>Fungi</taxon>
        <taxon>Dikarya</taxon>
        <taxon>Ascomycota</taxon>
        <taxon>Pezizomycotina</taxon>
        <taxon>Dothideomycetes</taxon>
        <taxon>Pleosporomycetidae</taxon>
        <taxon>Pleosporales</taxon>
        <taxon>Massarineae</taxon>
        <taxon>Massarinaceae</taxon>
        <taxon>Massarina</taxon>
    </lineage>
</organism>
<reference evidence="3" key="1">
    <citation type="journal article" date="2020" name="Stud. Mycol.">
        <title>101 Dothideomycetes genomes: a test case for predicting lifestyles and emergence of pathogens.</title>
        <authorList>
            <person name="Haridas S."/>
            <person name="Albert R."/>
            <person name="Binder M."/>
            <person name="Bloem J."/>
            <person name="Labutti K."/>
            <person name="Salamov A."/>
            <person name="Andreopoulos B."/>
            <person name="Baker S."/>
            <person name="Barry K."/>
            <person name="Bills G."/>
            <person name="Bluhm B."/>
            <person name="Cannon C."/>
            <person name="Castanera R."/>
            <person name="Culley D."/>
            <person name="Daum C."/>
            <person name="Ezra D."/>
            <person name="Gonzalez J."/>
            <person name="Henrissat B."/>
            <person name="Kuo A."/>
            <person name="Liang C."/>
            <person name="Lipzen A."/>
            <person name="Lutzoni F."/>
            <person name="Magnuson J."/>
            <person name="Mondo S."/>
            <person name="Nolan M."/>
            <person name="Ohm R."/>
            <person name="Pangilinan J."/>
            <person name="Park H.-J."/>
            <person name="Ramirez L."/>
            <person name="Alfaro M."/>
            <person name="Sun H."/>
            <person name="Tritt A."/>
            <person name="Yoshinaga Y."/>
            <person name="Zwiers L.-H."/>
            <person name="Turgeon B."/>
            <person name="Goodwin S."/>
            <person name="Spatafora J."/>
            <person name="Crous P."/>
            <person name="Grigoriev I."/>
        </authorList>
    </citation>
    <scope>NUCLEOTIDE SEQUENCE</scope>
    <source>
        <strain evidence="3">CBS 473.64</strain>
    </source>
</reference>
<gene>
    <name evidence="3" type="ORF">P280DRAFT_79287</name>
</gene>
<evidence type="ECO:0000256" key="2">
    <source>
        <dbReference type="SAM" id="SignalP"/>
    </source>
</evidence>
<evidence type="ECO:0000313" key="3">
    <source>
        <dbReference type="EMBL" id="KAF2638243.1"/>
    </source>
</evidence>
<sequence>MISLAILALSLSLDRPSVAENELDNLGSGGQKDHCLVEVEDESSSRLPQRKGSEKCVAGVHPNSSQTYRWRHNYHITSTSTEPRNPAIQHTCLPSLAQNVSVHPARQHMA</sequence>
<evidence type="ECO:0000313" key="4">
    <source>
        <dbReference type="Proteomes" id="UP000799753"/>
    </source>
</evidence>
<feature type="chain" id="PRO_5025599973" description="Ig-like domain-containing protein" evidence="2">
    <location>
        <begin position="20"/>
        <end position="110"/>
    </location>
</feature>
<feature type="region of interest" description="Disordered" evidence="1">
    <location>
        <begin position="41"/>
        <end position="60"/>
    </location>
</feature>